<evidence type="ECO:0000256" key="1">
    <source>
        <dbReference type="SAM" id="MobiDB-lite"/>
    </source>
</evidence>
<keyword evidence="3" id="KW-1185">Reference proteome</keyword>
<feature type="compositionally biased region" description="Basic and acidic residues" evidence="1">
    <location>
        <begin position="48"/>
        <end position="62"/>
    </location>
</feature>
<dbReference type="EMBL" id="AXCM01010450">
    <property type="status" value="NOT_ANNOTATED_CDS"/>
    <property type="molecule type" value="Genomic_DNA"/>
</dbReference>
<feature type="compositionally biased region" description="Polar residues" evidence="1">
    <location>
        <begin position="36"/>
        <end position="47"/>
    </location>
</feature>
<feature type="region of interest" description="Disordered" evidence="1">
    <location>
        <begin position="36"/>
        <end position="62"/>
    </location>
</feature>
<evidence type="ECO:0000313" key="2">
    <source>
        <dbReference type="EnsemblMetazoa" id="ACUA020568-PA"/>
    </source>
</evidence>
<dbReference type="VEuPathDB" id="VectorBase:ACUA020568"/>
<feature type="compositionally biased region" description="Acidic residues" evidence="1">
    <location>
        <begin position="97"/>
        <end position="108"/>
    </location>
</feature>
<evidence type="ECO:0000313" key="3">
    <source>
        <dbReference type="Proteomes" id="UP000075883"/>
    </source>
</evidence>
<protein>
    <submittedName>
        <fullName evidence="2">Uncharacterized protein</fullName>
    </submittedName>
</protein>
<dbReference type="EnsemblMetazoa" id="ACUA020568-RA">
    <property type="protein sequence ID" value="ACUA020568-PA"/>
    <property type="gene ID" value="ACUA020568"/>
</dbReference>
<feature type="compositionally biased region" description="Basic and acidic residues" evidence="1">
    <location>
        <begin position="79"/>
        <end position="96"/>
    </location>
</feature>
<dbReference type="Proteomes" id="UP000075883">
    <property type="component" value="Unassembled WGS sequence"/>
</dbReference>
<reference evidence="3" key="1">
    <citation type="submission" date="2013-09" db="EMBL/GenBank/DDBJ databases">
        <title>The Genome Sequence of Anopheles culicifacies species A.</title>
        <authorList>
            <consortium name="The Broad Institute Genomics Platform"/>
            <person name="Neafsey D.E."/>
            <person name="Besansky N."/>
            <person name="Howell P."/>
            <person name="Walton C."/>
            <person name="Young S.K."/>
            <person name="Zeng Q."/>
            <person name="Gargeya S."/>
            <person name="Fitzgerald M."/>
            <person name="Haas B."/>
            <person name="Abouelleil A."/>
            <person name="Allen A.W."/>
            <person name="Alvarado L."/>
            <person name="Arachchi H.M."/>
            <person name="Berlin A.M."/>
            <person name="Chapman S.B."/>
            <person name="Gainer-Dewar J."/>
            <person name="Goldberg J."/>
            <person name="Griggs A."/>
            <person name="Gujja S."/>
            <person name="Hansen M."/>
            <person name="Howarth C."/>
            <person name="Imamovic A."/>
            <person name="Ireland A."/>
            <person name="Larimer J."/>
            <person name="McCowan C."/>
            <person name="Murphy C."/>
            <person name="Pearson M."/>
            <person name="Poon T.W."/>
            <person name="Priest M."/>
            <person name="Roberts A."/>
            <person name="Saif S."/>
            <person name="Shea T."/>
            <person name="Sisk P."/>
            <person name="Sykes S."/>
            <person name="Wortman J."/>
            <person name="Nusbaum C."/>
            <person name="Birren B."/>
        </authorList>
    </citation>
    <scope>NUCLEOTIDE SEQUENCE [LARGE SCALE GENOMIC DNA]</scope>
    <source>
        <strain evidence="3">A-37</strain>
    </source>
</reference>
<reference evidence="2" key="2">
    <citation type="submission" date="2020-05" db="UniProtKB">
        <authorList>
            <consortium name="EnsemblMetazoa"/>
        </authorList>
    </citation>
    <scope>IDENTIFICATION</scope>
    <source>
        <strain evidence="2">A-37</strain>
    </source>
</reference>
<organism evidence="2 3">
    <name type="scientific">Anopheles culicifacies</name>
    <dbReference type="NCBI Taxonomy" id="139723"/>
    <lineage>
        <taxon>Eukaryota</taxon>
        <taxon>Metazoa</taxon>
        <taxon>Ecdysozoa</taxon>
        <taxon>Arthropoda</taxon>
        <taxon>Hexapoda</taxon>
        <taxon>Insecta</taxon>
        <taxon>Pterygota</taxon>
        <taxon>Neoptera</taxon>
        <taxon>Endopterygota</taxon>
        <taxon>Diptera</taxon>
        <taxon>Nematocera</taxon>
        <taxon>Culicoidea</taxon>
        <taxon>Culicidae</taxon>
        <taxon>Anophelinae</taxon>
        <taxon>Anopheles</taxon>
        <taxon>culicifacies species complex</taxon>
    </lineage>
</organism>
<proteinExistence type="predicted"/>
<feature type="region of interest" description="Disordered" evidence="1">
    <location>
        <begin position="76"/>
        <end position="154"/>
    </location>
</feature>
<dbReference type="AlphaFoldDB" id="A0A182MKM0"/>
<accession>A0A182MKM0</accession>
<name>A0A182MKM0_9DIPT</name>
<feature type="compositionally biased region" description="Basic and acidic residues" evidence="1">
    <location>
        <begin position="144"/>
        <end position="154"/>
    </location>
</feature>
<sequence length="177" mass="20030">MSDTPERELSAFELGDLFVSIPLNCYQDDDEVQFNESEQLDGVQTLQETRDGGSEERKDNDKEAVKLLRESCENLAQHHHVEVEDDRATKSSKPNDEGLEEREDNDEEDVKRFVTSCEDLAQHHHVEVEDGGATKSAEPNDGGPEQRKNEDREELQIIDNSCEDLDQHDDGGEMLCG</sequence>